<keyword evidence="3" id="KW-1185">Reference proteome</keyword>
<reference evidence="2 3" key="1">
    <citation type="submission" date="2017-08" db="EMBL/GenBank/DDBJ databases">
        <authorList>
            <person name="de Groot N.N."/>
        </authorList>
    </citation>
    <scope>NUCLEOTIDE SEQUENCE [LARGE SCALE GENOMIC DNA]</scope>
    <source>
        <strain evidence="2 3">USBA 352</strain>
    </source>
</reference>
<dbReference type="RefSeq" id="WP_097174563.1">
    <property type="nucleotide sequence ID" value="NZ_JAJGNR010000005.1"/>
</dbReference>
<evidence type="ECO:0000313" key="3">
    <source>
        <dbReference type="Proteomes" id="UP000219331"/>
    </source>
</evidence>
<feature type="chain" id="PRO_5013284312" evidence="1">
    <location>
        <begin position="21"/>
        <end position="150"/>
    </location>
</feature>
<evidence type="ECO:0000256" key="1">
    <source>
        <dbReference type="SAM" id="SignalP"/>
    </source>
</evidence>
<dbReference type="AlphaFoldDB" id="A0A285SCV6"/>
<evidence type="ECO:0000313" key="2">
    <source>
        <dbReference type="EMBL" id="SOC03454.1"/>
    </source>
</evidence>
<gene>
    <name evidence="2" type="ORF">SAMN05421512_104128</name>
</gene>
<accession>A0A285SCV6</accession>
<dbReference type="STRING" id="538381.GCA_001696535_00266"/>
<keyword evidence="1" id="KW-0732">Signal</keyword>
<name>A0A285SCV6_9HYPH</name>
<organism evidence="2 3">
    <name type="scientific">Stappia indica</name>
    <dbReference type="NCBI Taxonomy" id="538381"/>
    <lineage>
        <taxon>Bacteria</taxon>
        <taxon>Pseudomonadati</taxon>
        <taxon>Pseudomonadota</taxon>
        <taxon>Alphaproteobacteria</taxon>
        <taxon>Hyphomicrobiales</taxon>
        <taxon>Stappiaceae</taxon>
        <taxon>Stappia</taxon>
    </lineage>
</organism>
<sequence length="150" mass="16761">MRKTCLTFVLAIALPAGAFAGDIHMISRHSDGSFYGSHKVFTRAGENLYEIALCGQAYYARAATVAWMNYEAEEGRDVGLEINQGKGWYRICEEPNEQVKLADIGIEGTNAEVMRASEEAMNRRMRFIYIRQVFSKYGNSGAASSSYHAR</sequence>
<dbReference type="EMBL" id="OBML01000004">
    <property type="protein sequence ID" value="SOC03454.1"/>
    <property type="molecule type" value="Genomic_DNA"/>
</dbReference>
<dbReference type="Proteomes" id="UP000219331">
    <property type="component" value="Unassembled WGS sequence"/>
</dbReference>
<dbReference type="OrthoDB" id="7847064at2"/>
<proteinExistence type="predicted"/>
<feature type="signal peptide" evidence="1">
    <location>
        <begin position="1"/>
        <end position="20"/>
    </location>
</feature>
<protein>
    <submittedName>
        <fullName evidence="2">Uncharacterized protein</fullName>
    </submittedName>
</protein>